<keyword evidence="5" id="KW-0746">Sphingolipid metabolism</keyword>
<dbReference type="Pfam" id="PF17921">
    <property type="entry name" value="Integrase_H2C2"/>
    <property type="match status" value="1"/>
</dbReference>
<feature type="domain" description="Glycosyl hydrolase family 59 catalytic" evidence="13">
    <location>
        <begin position="44"/>
        <end position="253"/>
    </location>
</feature>
<dbReference type="GO" id="GO:0016020">
    <property type="term" value="C:membrane"/>
    <property type="evidence" value="ECO:0007669"/>
    <property type="project" value="GOC"/>
</dbReference>
<feature type="domain" description="Integrase zinc-binding" evidence="15">
    <location>
        <begin position="675"/>
        <end position="719"/>
    </location>
</feature>
<keyword evidence="4" id="KW-0378">Hydrolase</keyword>
<dbReference type="GO" id="GO:0004336">
    <property type="term" value="F:galactosylceramidase activity"/>
    <property type="evidence" value="ECO:0007669"/>
    <property type="project" value="UniProtKB-EC"/>
</dbReference>
<protein>
    <recommendedName>
        <fullName evidence="2">galactosylceramidase</fullName>
        <ecNumber evidence="2">3.2.1.46</ecNumber>
    </recommendedName>
    <alternativeName>
        <fullName evidence="11">Galactosylceramidase</fullName>
    </alternativeName>
</protein>
<evidence type="ECO:0000256" key="3">
    <source>
        <dbReference type="ARBA" id="ARBA00022729"/>
    </source>
</evidence>
<evidence type="ECO:0000256" key="10">
    <source>
        <dbReference type="ARBA" id="ARBA00023295"/>
    </source>
</evidence>
<feature type="active site" description="Nucleophile" evidence="12">
    <location>
        <position position="178"/>
    </location>
</feature>
<keyword evidence="8" id="KW-1015">Disulfide bond</keyword>
<evidence type="ECO:0000313" key="17">
    <source>
        <dbReference type="Proteomes" id="UP000887565"/>
    </source>
</evidence>
<evidence type="ECO:0000259" key="15">
    <source>
        <dbReference type="Pfam" id="PF17921"/>
    </source>
</evidence>
<keyword evidence="7" id="KW-0443">Lipid metabolism</keyword>
<evidence type="ECO:0000259" key="14">
    <source>
        <dbReference type="Pfam" id="PF17387"/>
    </source>
</evidence>
<evidence type="ECO:0000259" key="16">
    <source>
        <dbReference type="Pfam" id="PF21708"/>
    </source>
</evidence>
<dbReference type="Gene3D" id="1.10.340.70">
    <property type="match status" value="1"/>
</dbReference>
<dbReference type="PRINTS" id="PR00850">
    <property type="entry name" value="GLHYDRLASE59"/>
</dbReference>
<evidence type="ECO:0000256" key="9">
    <source>
        <dbReference type="ARBA" id="ARBA00023180"/>
    </source>
</evidence>
<evidence type="ECO:0000313" key="18">
    <source>
        <dbReference type="WBParaSite" id="nRc.2.0.1.t24573-RA"/>
    </source>
</evidence>
<keyword evidence="3" id="KW-0732">Signal</keyword>
<evidence type="ECO:0000256" key="1">
    <source>
        <dbReference type="ARBA" id="ARBA00005637"/>
    </source>
</evidence>
<dbReference type="GO" id="GO:0006683">
    <property type="term" value="P:galactosylceramide catabolic process"/>
    <property type="evidence" value="ECO:0007669"/>
    <property type="project" value="InterPro"/>
</dbReference>
<evidence type="ECO:0000256" key="7">
    <source>
        <dbReference type="ARBA" id="ARBA00023098"/>
    </source>
</evidence>
<dbReference type="EC" id="3.2.1.46" evidence="2"/>
<keyword evidence="6" id="KW-0442">Lipid degradation</keyword>
<evidence type="ECO:0000259" key="13">
    <source>
        <dbReference type="Pfam" id="PF02057"/>
    </source>
</evidence>
<feature type="domain" description="Glycosyl hydrolase family 59 C-terminal lectin" evidence="16">
    <location>
        <begin position="386"/>
        <end position="525"/>
    </location>
</feature>
<dbReference type="Pfam" id="PF21708">
    <property type="entry name" value="Glyco_hydro_59_C"/>
    <property type="match status" value="1"/>
</dbReference>
<dbReference type="PANTHER" id="PTHR15172:SF1">
    <property type="entry name" value="GALACTOCEREBROSIDASE"/>
    <property type="match status" value="1"/>
</dbReference>
<dbReference type="InterPro" id="IPR013780">
    <property type="entry name" value="Glyco_hydro_b"/>
</dbReference>
<dbReference type="WBParaSite" id="nRc.2.0.1.t24573-RA">
    <property type="protein sequence ID" value="nRc.2.0.1.t24573-RA"/>
    <property type="gene ID" value="nRc.2.0.1.g24573"/>
</dbReference>
<dbReference type="AlphaFoldDB" id="A0A915JEG5"/>
<dbReference type="InterPro" id="IPR041588">
    <property type="entry name" value="Integrase_H2C2"/>
</dbReference>
<dbReference type="Pfam" id="PF02057">
    <property type="entry name" value="Glyco_hydro_59"/>
    <property type="match status" value="1"/>
</dbReference>
<dbReference type="InterPro" id="IPR013785">
    <property type="entry name" value="Aldolase_TIM"/>
</dbReference>
<accession>A0A915JEG5</accession>
<dbReference type="Gene3D" id="2.60.120.560">
    <property type="entry name" value="Exo-inulinase, domain 1"/>
    <property type="match status" value="1"/>
</dbReference>
<proteinExistence type="inferred from homology"/>
<keyword evidence="10" id="KW-0326">Glycosidase</keyword>
<dbReference type="Proteomes" id="UP000887565">
    <property type="component" value="Unplaced"/>
</dbReference>
<evidence type="ECO:0000256" key="11">
    <source>
        <dbReference type="ARBA" id="ARBA00033098"/>
    </source>
</evidence>
<dbReference type="PANTHER" id="PTHR15172">
    <property type="entry name" value="GALACTOCEREBROSIDASE"/>
    <property type="match status" value="1"/>
</dbReference>
<dbReference type="Gene3D" id="2.60.40.1180">
    <property type="entry name" value="Golgi alpha-mannosidase II"/>
    <property type="match status" value="2"/>
</dbReference>
<dbReference type="Gene3D" id="3.20.20.70">
    <property type="entry name" value="Aldolase class I"/>
    <property type="match status" value="2"/>
</dbReference>
<evidence type="ECO:0000256" key="8">
    <source>
        <dbReference type="ARBA" id="ARBA00023157"/>
    </source>
</evidence>
<comment type="similarity">
    <text evidence="1">Belongs to the glycosyl hydrolase 59 family.</text>
</comment>
<evidence type="ECO:0000256" key="12">
    <source>
        <dbReference type="PIRSR" id="PIRSR601286-50"/>
    </source>
</evidence>
<dbReference type="InterPro" id="IPR017853">
    <property type="entry name" value="GH"/>
</dbReference>
<keyword evidence="9" id="KW-0325">Glycoprotein</keyword>
<dbReference type="GO" id="GO:0005764">
    <property type="term" value="C:lysosome"/>
    <property type="evidence" value="ECO:0007669"/>
    <property type="project" value="TreeGrafter"/>
</dbReference>
<evidence type="ECO:0000256" key="2">
    <source>
        <dbReference type="ARBA" id="ARBA00012657"/>
    </source>
</evidence>
<keyword evidence="17" id="KW-1185">Reference proteome</keyword>
<organism evidence="17 18">
    <name type="scientific">Romanomermis culicivorax</name>
    <name type="common">Nematode worm</name>
    <dbReference type="NCBI Taxonomy" id="13658"/>
    <lineage>
        <taxon>Eukaryota</taxon>
        <taxon>Metazoa</taxon>
        <taxon>Ecdysozoa</taxon>
        <taxon>Nematoda</taxon>
        <taxon>Enoplea</taxon>
        <taxon>Dorylaimia</taxon>
        <taxon>Mermithida</taxon>
        <taxon>Mermithoidea</taxon>
        <taxon>Mermithidae</taxon>
        <taxon>Romanomermis</taxon>
    </lineage>
</organism>
<sequence length="720" mass="81161">MHEEWDENYNRGYEWWLMKEAKKQYGKCIREPFAMFLNFDLNCTRNPNIKLLGLSWAWPNWLGSKNNDPYIDLEKTAMYTVKWILGAKLVHNLTIDFIGIWNERPCNFDYIIALKRALIYSKLDDVKIIGCDGWWDMFGSLSKNKTVTDTLYAFGVHYPGATSPKDAIDSNMTLWASEDYSTFNDDIGAGCWARILNQNYVGGYMTSTIAWNLIASYYPGLPYEKDGLMTAVEPWSGHYEINNPIWITAHTTQFTEIGWKYLQHGHGVGRLDKGGSYVALASPDRQQLTIVIETMAKLQKLQVWKSQLKYNGDNSSTFIPNGTIQIRNGRIFLDLDVDTIITLTTVSDGNRGDAGPVPKSSLFPLPYEETFQNYSLNQEPDNLAPQIGTWEILQDVNTSTKFARQMVAKQPVAWCDIQPYPLAIIGDQSFTDLNLTARVRLPDENATESIFLGIKTQIAPDCSYYKSRGIFLHLHHLSSSYTVTLDMVGLDIVDIGPLSEPFNVNKWYTVSLSMKREKVIKISNVAKIALTCFHSIGKDRCSNPMRPPRSFLLDFAGAVLDANPTATDILSVEAPRPTEIDADINAITSAMLKEPINQPTLSDPVLLAADYTQPPVEAIALATQEEIKPAQAPNPTITKIIEPLQNGNVAKHPIVFFIGDVILHPKIRDQCQLVIPASMVDQTLDQFHRAKILNHQGSNHTLVAIKAHFWWPHMEEAIHA</sequence>
<dbReference type="InterPro" id="IPR049162">
    <property type="entry name" value="GH59_C"/>
</dbReference>
<dbReference type="InterPro" id="IPR049161">
    <property type="entry name" value="GH59_cat"/>
</dbReference>
<feature type="active site" description="Proton donor/acceptor" evidence="12">
    <location>
        <position position="103"/>
    </location>
</feature>
<reference evidence="18" key="1">
    <citation type="submission" date="2022-11" db="UniProtKB">
        <authorList>
            <consortium name="WormBaseParasite"/>
        </authorList>
    </citation>
    <scope>IDENTIFICATION</scope>
</reference>
<dbReference type="OMA" id="HYEWEEN"/>
<dbReference type="SUPFAM" id="SSF51445">
    <property type="entry name" value="(Trans)glycosidases"/>
    <property type="match status" value="1"/>
</dbReference>
<name>A0A915JEG5_ROMCU</name>
<evidence type="ECO:0000256" key="4">
    <source>
        <dbReference type="ARBA" id="ARBA00022801"/>
    </source>
</evidence>
<evidence type="ECO:0000256" key="6">
    <source>
        <dbReference type="ARBA" id="ARBA00022963"/>
    </source>
</evidence>
<dbReference type="InterPro" id="IPR035394">
    <property type="entry name" value="Glyco_hydro_59_dom"/>
</dbReference>
<evidence type="ECO:0000256" key="5">
    <source>
        <dbReference type="ARBA" id="ARBA00022919"/>
    </source>
</evidence>
<dbReference type="InterPro" id="IPR001286">
    <property type="entry name" value="Glyco_hydro_59"/>
</dbReference>
<dbReference type="Pfam" id="PF17387">
    <property type="entry name" value="Glyco_hydro_59M"/>
    <property type="match status" value="1"/>
</dbReference>
<feature type="domain" description="Glycosyl hydrolase family 59 central" evidence="14">
    <location>
        <begin position="297"/>
        <end position="349"/>
    </location>
</feature>